<evidence type="ECO:0000313" key="2">
    <source>
        <dbReference type="EMBL" id="RFN54322.1"/>
    </source>
</evidence>
<feature type="signal peptide" evidence="1">
    <location>
        <begin position="1"/>
        <end position="19"/>
    </location>
</feature>
<comment type="caution">
    <text evidence="2">The sequence shown here is derived from an EMBL/GenBank/DDBJ whole genome shotgun (WGS) entry which is preliminary data.</text>
</comment>
<keyword evidence="2" id="KW-0418">Kinase</keyword>
<evidence type="ECO:0000256" key="1">
    <source>
        <dbReference type="SAM" id="SignalP"/>
    </source>
</evidence>
<gene>
    <name evidence="2" type="ORF">FIE12Z_1448</name>
</gene>
<dbReference type="EMBL" id="PXXK01000028">
    <property type="protein sequence ID" value="RFN54322.1"/>
    <property type="molecule type" value="Genomic_DNA"/>
</dbReference>
<dbReference type="GO" id="GO:0016301">
    <property type="term" value="F:kinase activity"/>
    <property type="evidence" value="ECO:0007669"/>
    <property type="project" value="UniProtKB-KW"/>
</dbReference>
<keyword evidence="2" id="KW-0808">Transferase</keyword>
<keyword evidence="3" id="KW-1185">Reference proteome</keyword>
<protein>
    <submittedName>
        <fullName evidence="2">Serine threonine protein kinase</fullName>
    </submittedName>
</protein>
<dbReference type="PANTHER" id="PTHR35605:SF1">
    <property type="entry name" value="ECP2 EFFECTOR PROTEIN DOMAIN-CONTAINING PROTEIN-RELATED"/>
    <property type="match status" value="1"/>
</dbReference>
<dbReference type="STRING" id="2594813.A0A395N2G8"/>
<feature type="chain" id="PRO_5017358244" evidence="1">
    <location>
        <begin position="20"/>
        <end position="217"/>
    </location>
</feature>
<proteinExistence type="predicted"/>
<dbReference type="AlphaFoldDB" id="A0A395N2G8"/>
<organism evidence="2 3">
    <name type="scientific">Fusarium flagelliforme</name>
    <dbReference type="NCBI Taxonomy" id="2675880"/>
    <lineage>
        <taxon>Eukaryota</taxon>
        <taxon>Fungi</taxon>
        <taxon>Dikarya</taxon>
        <taxon>Ascomycota</taxon>
        <taxon>Pezizomycotina</taxon>
        <taxon>Sordariomycetes</taxon>
        <taxon>Hypocreomycetidae</taxon>
        <taxon>Hypocreales</taxon>
        <taxon>Nectriaceae</taxon>
        <taxon>Fusarium</taxon>
        <taxon>Fusarium incarnatum-equiseti species complex</taxon>
    </lineage>
</organism>
<dbReference type="PANTHER" id="PTHR35605">
    <property type="entry name" value="ECP2 EFFECTOR PROTEIN DOMAIN-CONTAINING PROTEIN-RELATED"/>
    <property type="match status" value="1"/>
</dbReference>
<reference evidence="2 3" key="1">
    <citation type="journal article" date="2018" name="PLoS Pathog.">
        <title>Evolution of structural diversity of trichothecenes, a family of toxins produced by plant pathogenic and entomopathogenic fungi.</title>
        <authorList>
            <person name="Proctor R.H."/>
            <person name="McCormick S.P."/>
            <person name="Kim H.S."/>
            <person name="Cardoza R.E."/>
            <person name="Stanley A.M."/>
            <person name="Lindo L."/>
            <person name="Kelly A."/>
            <person name="Brown D.W."/>
            <person name="Lee T."/>
            <person name="Vaughan M.M."/>
            <person name="Alexander N.J."/>
            <person name="Busman M."/>
            <person name="Gutierrez S."/>
        </authorList>
    </citation>
    <scope>NUCLEOTIDE SEQUENCE [LARGE SCALE GENOMIC DNA]</scope>
    <source>
        <strain evidence="2 3">NRRL 13405</strain>
    </source>
</reference>
<sequence length="217" mass="24544">MRQTIITFLALANLSLVSAVPVGEVTDELLNKAQEPTWRIQVEQGKPPVTFHGSIQKVMDQLEIDYPQYASKALERIDDDLQAQELAHSTAAPEVEARAALEKRDHNICYNFPVAEERHTNTGIAYLRGIRGDLRIRPGPRACDRISCSHNAAIYLCNDNPFEKWIQSWDDVANGAKACNNECRYFSYDGSLTEWVTSGQRFHDPGLFNVILRYDTC</sequence>
<dbReference type="Proteomes" id="UP000265631">
    <property type="component" value="Unassembled WGS sequence"/>
</dbReference>
<evidence type="ECO:0000313" key="3">
    <source>
        <dbReference type="Proteomes" id="UP000265631"/>
    </source>
</evidence>
<keyword evidence="1" id="KW-0732">Signal</keyword>
<accession>A0A395N2G8</accession>
<name>A0A395N2G8_9HYPO</name>